<name>A0A1F5LRK1_PENAI</name>
<keyword evidence="5" id="KW-1185">Reference proteome</keyword>
<proteinExistence type="predicted"/>
<evidence type="ECO:0000313" key="4">
    <source>
        <dbReference type="EMBL" id="OGE55838.1"/>
    </source>
</evidence>
<accession>A0A1F5LRK1</accession>
<feature type="compositionally biased region" description="Polar residues" evidence="2">
    <location>
        <begin position="486"/>
        <end position="502"/>
    </location>
</feature>
<feature type="compositionally biased region" description="Low complexity" evidence="2">
    <location>
        <begin position="230"/>
        <end position="240"/>
    </location>
</feature>
<dbReference type="GO" id="GO:0008270">
    <property type="term" value="F:zinc ion binding"/>
    <property type="evidence" value="ECO:0007669"/>
    <property type="project" value="UniProtKB-KW"/>
</dbReference>
<evidence type="ECO:0000259" key="3">
    <source>
        <dbReference type="PROSITE" id="PS50103"/>
    </source>
</evidence>
<dbReference type="RefSeq" id="XP_022491267.1">
    <property type="nucleotide sequence ID" value="XM_022629315.1"/>
</dbReference>
<gene>
    <name evidence="4" type="ORF">PENARI_c004G08962</name>
</gene>
<evidence type="ECO:0000256" key="2">
    <source>
        <dbReference type="SAM" id="MobiDB-lite"/>
    </source>
</evidence>
<dbReference type="OrthoDB" id="5355510at2759"/>
<dbReference type="EMBL" id="LXJU01000004">
    <property type="protein sequence ID" value="OGE55838.1"/>
    <property type="molecule type" value="Genomic_DNA"/>
</dbReference>
<dbReference type="STRING" id="1835702.A0A1F5LRK1"/>
<feature type="domain" description="C3H1-type" evidence="3">
    <location>
        <begin position="146"/>
        <end position="174"/>
    </location>
</feature>
<keyword evidence="1" id="KW-0862">Zinc</keyword>
<dbReference type="AlphaFoldDB" id="A0A1F5LRK1"/>
<keyword evidence="1" id="KW-0479">Metal-binding</keyword>
<dbReference type="Proteomes" id="UP000177622">
    <property type="component" value="Unassembled WGS sequence"/>
</dbReference>
<dbReference type="InterPro" id="IPR000571">
    <property type="entry name" value="Znf_CCCH"/>
</dbReference>
<dbReference type="GeneID" id="34574049"/>
<feature type="zinc finger region" description="C3H1-type" evidence="1">
    <location>
        <begin position="146"/>
        <end position="174"/>
    </location>
</feature>
<reference evidence="4 5" key="1">
    <citation type="journal article" date="2016" name="Sci. Rep.">
        <title>Penicillium arizonense, a new, genome sequenced fungal species, reveals a high chemical diversity in secreted metabolites.</title>
        <authorList>
            <person name="Grijseels S."/>
            <person name="Nielsen J.C."/>
            <person name="Randelovic M."/>
            <person name="Nielsen J."/>
            <person name="Nielsen K.F."/>
            <person name="Workman M."/>
            <person name="Frisvad J.C."/>
        </authorList>
    </citation>
    <scope>NUCLEOTIDE SEQUENCE [LARGE SCALE GENOMIC DNA]</scope>
    <source>
        <strain evidence="4 5">CBS 141311</strain>
    </source>
</reference>
<keyword evidence="1" id="KW-0863">Zinc-finger</keyword>
<evidence type="ECO:0000256" key="1">
    <source>
        <dbReference type="PROSITE-ProRule" id="PRU00723"/>
    </source>
</evidence>
<feature type="compositionally biased region" description="Polar residues" evidence="2">
    <location>
        <begin position="437"/>
        <end position="460"/>
    </location>
</feature>
<feature type="compositionally biased region" description="Low complexity" evidence="2">
    <location>
        <begin position="282"/>
        <end position="293"/>
    </location>
</feature>
<sequence length="529" mass="57026">MTSLGLQFFTTRTSGTLTPLVAVDELPAHVSIRGVPRTLNASETQGMTSCGLAVQRTEPWTIDGLSTALPVVKNKEALAELKDLLTEIVNDESVSATLRLSVQAVLYKGLAEVESTLTPSSTTMSPLAPAFQANNAQPARNNVLHPKKEYCSYWIRHGECDYSQQGCLYKHEMPLDSDLLDKLGLRDIPRWYRDKFGVESLIHPVQQQRATPRLAITEHPQPASTAIQYSSSTSLELKSSAPQTKQRSPARGPQNHGNNGGPSHSRGSRNQGWKARQAKGKNVNPSPVNNEPNASFQSFGYEGVSAPDNLATFAGYAGFAQGRAFGNAMAPITAPAPFAMPALINTSPNLMDTGSSHCIPTVNADNLTVDADPFEHGFAESSTAVDKTHLKSKTRRLYETHKSNNNSSIDGGVKLPSDLFHEYGAFSALATLDDNANKSGRGTDESSMSNQATRASSKSPLSDIVSESDPLEENDVRDAWGPVGSPVNQSPGHVPVSQSTGRNPDIHQHQRTATAIRGFPNPFNISHTH</sequence>
<protein>
    <recommendedName>
        <fullName evidence="3">C3H1-type domain-containing protein</fullName>
    </recommendedName>
</protein>
<feature type="region of interest" description="Disordered" evidence="2">
    <location>
        <begin position="211"/>
        <end position="294"/>
    </location>
</feature>
<dbReference type="PROSITE" id="PS50103">
    <property type="entry name" value="ZF_C3H1"/>
    <property type="match status" value="1"/>
</dbReference>
<feature type="region of interest" description="Disordered" evidence="2">
    <location>
        <begin position="434"/>
        <end position="509"/>
    </location>
</feature>
<organism evidence="4 5">
    <name type="scientific">Penicillium arizonense</name>
    <dbReference type="NCBI Taxonomy" id="1835702"/>
    <lineage>
        <taxon>Eukaryota</taxon>
        <taxon>Fungi</taxon>
        <taxon>Dikarya</taxon>
        <taxon>Ascomycota</taxon>
        <taxon>Pezizomycotina</taxon>
        <taxon>Eurotiomycetes</taxon>
        <taxon>Eurotiomycetidae</taxon>
        <taxon>Eurotiales</taxon>
        <taxon>Aspergillaceae</taxon>
        <taxon>Penicillium</taxon>
    </lineage>
</organism>
<evidence type="ECO:0000313" key="5">
    <source>
        <dbReference type="Proteomes" id="UP000177622"/>
    </source>
</evidence>
<comment type="caution">
    <text evidence="4">The sequence shown here is derived from an EMBL/GenBank/DDBJ whole genome shotgun (WGS) entry which is preliminary data.</text>
</comment>